<feature type="domain" description="Fungal-type protein kinase" evidence="2">
    <location>
        <begin position="194"/>
        <end position="258"/>
    </location>
</feature>
<gene>
    <name evidence="3" type="ORF">LPJ61_005894</name>
</gene>
<sequence length="259" mass="28907">QMVNNILHKPKLGASRSTQHSSKNQKNLTELRHKAAAEQRELHLVECSRVVELAEPVGSGERDGSRRLADYIHRKLEAGLAAAVGSDEEGHDSGNEEGGGPDWQNFAARDREMLNMDKFRGWLAGELSGEPEKLIYRPFADFVQYVACWVEASMSASGTDAAADRIQPQRALLACNLDLQPTGSDEPIRLDAILVAQPDTTAVGRMDRANYRDALALVEVKPTKNQLDQAYEQLLRYSRQVYATQHNRSFVWGFTLCDR</sequence>
<evidence type="ECO:0000259" key="2">
    <source>
        <dbReference type="Pfam" id="PF17667"/>
    </source>
</evidence>
<dbReference type="InterPro" id="IPR040976">
    <property type="entry name" value="Pkinase_fungal"/>
</dbReference>
<comment type="caution">
    <text evidence="3">The sequence shown here is derived from an EMBL/GenBank/DDBJ whole genome shotgun (WGS) entry which is preliminary data.</text>
</comment>
<reference evidence="3" key="1">
    <citation type="submission" date="2022-07" db="EMBL/GenBank/DDBJ databases">
        <title>Phylogenomic reconstructions and comparative analyses of Kickxellomycotina fungi.</title>
        <authorList>
            <person name="Reynolds N.K."/>
            <person name="Stajich J.E."/>
            <person name="Barry K."/>
            <person name="Grigoriev I.V."/>
            <person name="Crous P."/>
            <person name="Smith M.E."/>
        </authorList>
    </citation>
    <scope>NUCLEOTIDE SEQUENCE</scope>
    <source>
        <strain evidence="3">BCRC 34381</strain>
    </source>
</reference>
<dbReference type="OrthoDB" id="5599967at2759"/>
<dbReference type="EMBL" id="JANBOI010002312">
    <property type="protein sequence ID" value="KAJ1722768.1"/>
    <property type="molecule type" value="Genomic_DNA"/>
</dbReference>
<evidence type="ECO:0000313" key="3">
    <source>
        <dbReference type="EMBL" id="KAJ1722768.1"/>
    </source>
</evidence>
<dbReference type="Proteomes" id="UP001143981">
    <property type="component" value="Unassembled WGS sequence"/>
</dbReference>
<feature type="compositionally biased region" description="Polar residues" evidence="1">
    <location>
        <begin position="15"/>
        <end position="27"/>
    </location>
</feature>
<keyword evidence="4" id="KW-1185">Reference proteome</keyword>
<evidence type="ECO:0000256" key="1">
    <source>
        <dbReference type="SAM" id="MobiDB-lite"/>
    </source>
</evidence>
<protein>
    <recommendedName>
        <fullName evidence="2">Fungal-type protein kinase domain-containing protein</fullName>
    </recommendedName>
</protein>
<evidence type="ECO:0000313" key="4">
    <source>
        <dbReference type="Proteomes" id="UP001143981"/>
    </source>
</evidence>
<organism evidence="3 4">
    <name type="scientific">Coemansia biformis</name>
    <dbReference type="NCBI Taxonomy" id="1286918"/>
    <lineage>
        <taxon>Eukaryota</taxon>
        <taxon>Fungi</taxon>
        <taxon>Fungi incertae sedis</taxon>
        <taxon>Zoopagomycota</taxon>
        <taxon>Kickxellomycotina</taxon>
        <taxon>Kickxellomycetes</taxon>
        <taxon>Kickxellales</taxon>
        <taxon>Kickxellaceae</taxon>
        <taxon>Coemansia</taxon>
    </lineage>
</organism>
<proteinExistence type="predicted"/>
<feature type="region of interest" description="Disordered" evidence="1">
    <location>
        <begin position="1"/>
        <end position="27"/>
    </location>
</feature>
<name>A0A9W7Y2G0_9FUNG</name>
<feature type="non-terminal residue" evidence="3">
    <location>
        <position position="259"/>
    </location>
</feature>
<dbReference type="AlphaFoldDB" id="A0A9W7Y2G0"/>
<feature type="non-terminal residue" evidence="3">
    <location>
        <position position="1"/>
    </location>
</feature>
<accession>A0A9W7Y2G0</accession>
<feature type="region of interest" description="Disordered" evidence="1">
    <location>
        <begin position="83"/>
        <end position="105"/>
    </location>
</feature>
<dbReference type="Pfam" id="PF17667">
    <property type="entry name" value="Pkinase_fungal"/>
    <property type="match status" value="1"/>
</dbReference>